<comment type="caution">
    <text evidence="2">The sequence shown here is derived from an EMBL/GenBank/DDBJ whole genome shotgun (WGS) entry which is preliminary data.</text>
</comment>
<keyword evidence="1" id="KW-1133">Transmembrane helix</keyword>
<dbReference type="EMBL" id="SOCP01000007">
    <property type="protein sequence ID" value="TDV49776.1"/>
    <property type="molecule type" value="Genomic_DNA"/>
</dbReference>
<sequence>MYGLISVLVVAAIGLAPTWFRRRWLGQRLPRAEANLVLVLLFAALATATWFAGRAAGNQIGVSACLAR</sequence>
<organism evidence="2 3">
    <name type="scientific">Actinophytocola oryzae</name>
    <dbReference type="NCBI Taxonomy" id="502181"/>
    <lineage>
        <taxon>Bacteria</taxon>
        <taxon>Bacillati</taxon>
        <taxon>Actinomycetota</taxon>
        <taxon>Actinomycetes</taxon>
        <taxon>Pseudonocardiales</taxon>
        <taxon>Pseudonocardiaceae</taxon>
    </lineage>
</organism>
<evidence type="ECO:0000313" key="2">
    <source>
        <dbReference type="EMBL" id="TDV49776.1"/>
    </source>
</evidence>
<gene>
    <name evidence="2" type="ORF">CLV71_107123</name>
</gene>
<accession>A0A4R7VJY0</accession>
<evidence type="ECO:0000256" key="1">
    <source>
        <dbReference type="SAM" id="Phobius"/>
    </source>
</evidence>
<dbReference type="AlphaFoldDB" id="A0A4R7VJY0"/>
<feature type="transmembrane region" description="Helical" evidence="1">
    <location>
        <begin position="36"/>
        <end position="53"/>
    </location>
</feature>
<keyword evidence="3" id="KW-1185">Reference proteome</keyword>
<proteinExistence type="predicted"/>
<evidence type="ECO:0000313" key="3">
    <source>
        <dbReference type="Proteomes" id="UP000294927"/>
    </source>
</evidence>
<dbReference type="Proteomes" id="UP000294927">
    <property type="component" value="Unassembled WGS sequence"/>
</dbReference>
<dbReference type="RefSeq" id="WP_133904475.1">
    <property type="nucleotide sequence ID" value="NZ_SOCP01000007.1"/>
</dbReference>
<name>A0A4R7VJY0_9PSEU</name>
<reference evidence="2 3" key="1">
    <citation type="submission" date="2019-03" db="EMBL/GenBank/DDBJ databases">
        <title>Genomic Encyclopedia of Archaeal and Bacterial Type Strains, Phase II (KMG-II): from individual species to whole genera.</title>
        <authorList>
            <person name="Goeker M."/>
        </authorList>
    </citation>
    <scope>NUCLEOTIDE SEQUENCE [LARGE SCALE GENOMIC DNA]</scope>
    <source>
        <strain evidence="2 3">DSM 45499</strain>
    </source>
</reference>
<keyword evidence="1" id="KW-0812">Transmembrane</keyword>
<protein>
    <submittedName>
        <fullName evidence="2">Uncharacterized protein</fullName>
    </submittedName>
</protein>
<keyword evidence="1" id="KW-0472">Membrane</keyword>